<dbReference type="VEuPathDB" id="FungiDB:I303_03108"/>
<gene>
    <name evidence="2" type="ORF">I303_03108</name>
    <name evidence="3" type="ORF">I303_103088</name>
</gene>
<reference evidence="3" key="2">
    <citation type="submission" date="2013-07" db="EMBL/GenBank/DDBJ databases">
        <authorList>
            <consortium name="The Broad Institute Genome Sequencing Platform"/>
            <person name="Cuomo C."/>
            <person name="Litvintseva A."/>
            <person name="Chen Y."/>
            <person name="Heitman J."/>
            <person name="Sun S."/>
            <person name="Springer D."/>
            <person name="Dromer F."/>
            <person name="Young S.K."/>
            <person name="Zeng Q."/>
            <person name="Gargeya S."/>
            <person name="Fitzgerald M."/>
            <person name="Abouelleil A."/>
            <person name="Alvarado L."/>
            <person name="Berlin A.M."/>
            <person name="Chapman S.B."/>
            <person name="Dewar J."/>
            <person name="Goldberg J."/>
            <person name="Griggs A."/>
            <person name="Gujja S."/>
            <person name="Hansen M."/>
            <person name="Howarth C."/>
            <person name="Imamovic A."/>
            <person name="Larimer J."/>
            <person name="McCowan C."/>
            <person name="Murphy C."/>
            <person name="Pearson M."/>
            <person name="Priest M."/>
            <person name="Roberts A."/>
            <person name="Saif S."/>
            <person name="Shea T."/>
            <person name="Sykes S."/>
            <person name="Wortman J."/>
            <person name="Nusbaum C."/>
            <person name="Birren B."/>
        </authorList>
    </citation>
    <scope>NUCLEOTIDE SEQUENCE</scope>
    <source>
        <strain evidence="3">CBS 10117</strain>
    </source>
</reference>
<reference evidence="3" key="3">
    <citation type="submission" date="2024-02" db="EMBL/GenBank/DDBJ databases">
        <title>Comparative genomics of Cryptococcus and Kwoniella reveals pathogenesis evolution and contrasting modes of karyotype evolution via chromosome fusion or intercentromeric recombination.</title>
        <authorList>
            <person name="Coelho M.A."/>
            <person name="David-Palma M."/>
            <person name="Shea T."/>
            <person name="Bowers K."/>
            <person name="McGinley-Smith S."/>
            <person name="Mohammad A.W."/>
            <person name="Gnirke A."/>
            <person name="Yurkov A.M."/>
            <person name="Nowrousian M."/>
            <person name="Sun S."/>
            <person name="Cuomo C.A."/>
            <person name="Heitman J."/>
        </authorList>
    </citation>
    <scope>NUCLEOTIDE SEQUENCE</scope>
    <source>
        <strain evidence="3">CBS 10117</strain>
    </source>
</reference>
<name>A0A1A6AAL3_9TREE</name>
<dbReference type="RefSeq" id="XP_018264927.1">
    <property type="nucleotide sequence ID" value="XM_018406433.1"/>
</dbReference>
<feature type="signal peptide" evidence="1">
    <location>
        <begin position="1"/>
        <end position="22"/>
    </location>
</feature>
<organism evidence="2">
    <name type="scientific">Kwoniella dejecticola CBS 10117</name>
    <dbReference type="NCBI Taxonomy" id="1296121"/>
    <lineage>
        <taxon>Eukaryota</taxon>
        <taxon>Fungi</taxon>
        <taxon>Dikarya</taxon>
        <taxon>Basidiomycota</taxon>
        <taxon>Agaricomycotina</taxon>
        <taxon>Tremellomycetes</taxon>
        <taxon>Tremellales</taxon>
        <taxon>Cryptococcaceae</taxon>
        <taxon>Kwoniella</taxon>
    </lineage>
</organism>
<evidence type="ECO:0000313" key="4">
    <source>
        <dbReference type="Proteomes" id="UP000078595"/>
    </source>
</evidence>
<feature type="chain" id="PRO_5008342248" description="Ig-like domain-containing protein" evidence="1">
    <location>
        <begin position="23"/>
        <end position="246"/>
    </location>
</feature>
<dbReference type="PROSITE" id="PS51257">
    <property type="entry name" value="PROKAR_LIPOPROTEIN"/>
    <property type="match status" value="1"/>
</dbReference>
<dbReference type="KEGG" id="kdj:28966807"/>
<reference evidence="2" key="1">
    <citation type="submission" date="2013-07" db="EMBL/GenBank/DDBJ databases">
        <title>The Genome Sequence of Cryptococcus dejecticola CBS10117.</title>
        <authorList>
            <consortium name="The Broad Institute Genome Sequencing Platform"/>
            <person name="Cuomo C."/>
            <person name="Litvintseva A."/>
            <person name="Chen Y."/>
            <person name="Heitman J."/>
            <person name="Sun S."/>
            <person name="Springer D."/>
            <person name="Dromer F."/>
            <person name="Young S.K."/>
            <person name="Zeng Q."/>
            <person name="Gargeya S."/>
            <person name="Fitzgerald M."/>
            <person name="Abouelleil A."/>
            <person name="Alvarado L."/>
            <person name="Berlin A.M."/>
            <person name="Chapman S.B."/>
            <person name="Dewar J."/>
            <person name="Goldberg J."/>
            <person name="Griggs A."/>
            <person name="Gujja S."/>
            <person name="Hansen M."/>
            <person name="Howarth C."/>
            <person name="Imamovic A."/>
            <person name="Larimer J."/>
            <person name="McCowan C."/>
            <person name="Murphy C."/>
            <person name="Pearson M."/>
            <person name="Priest M."/>
            <person name="Roberts A."/>
            <person name="Saif S."/>
            <person name="Shea T."/>
            <person name="Sykes S."/>
            <person name="Wortman J."/>
            <person name="Nusbaum C."/>
            <person name="Birren B."/>
        </authorList>
    </citation>
    <scope>NUCLEOTIDE SEQUENCE [LARGE SCALE GENOMIC DNA]</scope>
    <source>
        <strain evidence="2">CBS 10117</strain>
    </source>
</reference>
<dbReference type="OrthoDB" id="10582818at2759"/>
<evidence type="ECO:0008006" key="5">
    <source>
        <dbReference type="Google" id="ProtNLM"/>
    </source>
</evidence>
<dbReference type="AlphaFoldDB" id="A0A1A6AAL3"/>
<evidence type="ECO:0000256" key="1">
    <source>
        <dbReference type="SAM" id="SignalP"/>
    </source>
</evidence>
<keyword evidence="1" id="KW-0732">Signal</keyword>
<dbReference type="EMBL" id="KI894029">
    <property type="protein sequence ID" value="OBR87085.1"/>
    <property type="molecule type" value="Genomic_DNA"/>
</dbReference>
<accession>A0A1A6AAL3</accession>
<dbReference type="EMBL" id="CP144532">
    <property type="protein sequence ID" value="WWC60515.1"/>
    <property type="molecule type" value="Genomic_DNA"/>
</dbReference>
<sequence length="246" mass="26731">MLRSIVLFTLAYIVGSSCTVRALCPLYSKDYNTIWPRQGEARIETAFIDYCPSVSGASVGATLSGQSSSEDYSFKAPSSYRSADGSYTLVCRYTYPTEDLDGVEVFRKRADTTYDCTYTGGGSQSLTPAASNDQNECPTIQADAAEPSAGFSRRQAEKRATKLTYVCARKPEYLTNDADTSINVDEIYLLTATIRKGSFASAGTDGSFEYDCNYHTQDTATGETCSYTWDSVSKDPHPVNAQTGPA</sequence>
<proteinExistence type="predicted"/>
<evidence type="ECO:0000313" key="3">
    <source>
        <dbReference type="EMBL" id="WWC60515.1"/>
    </source>
</evidence>
<dbReference type="Proteomes" id="UP000078595">
    <property type="component" value="Chromosome 3"/>
</dbReference>
<keyword evidence="4" id="KW-1185">Reference proteome</keyword>
<dbReference type="GeneID" id="28966807"/>
<protein>
    <recommendedName>
        <fullName evidence="5">Ig-like domain-containing protein</fullName>
    </recommendedName>
</protein>
<evidence type="ECO:0000313" key="2">
    <source>
        <dbReference type="EMBL" id="OBR87085.1"/>
    </source>
</evidence>